<dbReference type="GO" id="GO:0060261">
    <property type="term" value="P:positive regulation of transcription initiation by RNA polymerase II"/>
    <property type="evidence" value="ECO:0007669"/>
    <property type="project" value="InterPro"/>
</dbReference>
<sequence>MSTTQCSLELGNERYIQACTLDNGERRVDIREWKSSENRQFPTKKGISLNLQLFKTLTLSIDLIDTALTKKEDLNYHIGANIFLTIKGDSPCVNIRKYWKPENEENLVPTKKGICLRPLEYLNLKLHLSSIEKAVPELETIEPCFLQDNQLGMLRFAMCNPLEYQNW</sequence>
<dbReference type="InterPro" id="IPR045125">
    <property type="entry name" value="Sub1/Tcp4-like"/>
</dbReference>
<dbReference type="GO" id="GO:0003677">
    <property type="term" value="F:DNA binding"/>
    <property type="evidence" value="ECO:0007669"/>
    <property type="project" value="UniProtKB-KW"/>
</dbReference>
<dbReference type="HOGENOM" id="CLU_131710_0_0_1"/>
<dbReference type="InterPro" id="IPR003173">
    <property type="entry name" value="PC4_C"/>
</dbReference>
<evidence type="ECO:0000256" key="6">
    <source>
        <dbReference type="ARBA" id="ARBA00023242"/>
    </source>
</evidence>
<dbReference type="Gene3D" id="2.30.31.10">
    <property type="entry name" value="Transcriptional Coactivator Pc4, Chain A"/>
    <property type="match status" value="2"/>
</dbReference>
<proteinExistence type="inferred from homology"/>
<evidence type="ECO:0000256" key="5">
    <source>
        <dbReference type="ARBA" id="ARBA00023163"/>
    </source>
</evidence>
<reference evidence="8" key="1">
    <citation type="journal article" date="2012" name="Nature">
        <title>The oyster genome reveals stress adaptation and complexity of shell formation.</title>
        <authorList>
            <person name="Zhang G."/>
            <person name="Fang X."/>
            <person name="Guo X."/>
            <person name="Li L."/>
            <person name="Luo R."/>
            <person name="Xu F."/>
            <person name="Yang P."/>
            <person name="Zhang L."/>
            <person name="Wang X."/>
            <person name="Qi H."/>
            <person name="Xiong Z."/>
            <person name="Que H."/>
            <person name="Xie Y."/>
            <person name="Holland P.W."/>
            <person name="Paps J."/>
            <person name="Zhu Y."/>
            <person name="Wu F."/>
            <person name="Chen Y."/>
            <person name="Wang J."/>
            <person name="Peng C."/>
            <person name="Meng J."/>
            <person name="Yang L."/>
            <person name="Liu J."/>
            <person name="Wen B."/>
            <person name="Zhang N."/>
            <person name="Huang Z."/>
            <person name="Zhu Q."/>
            <person name="Feng Y."/>
            <person name="Mount A."/>
            <person name="Hedgecock D."/>
            <person name="Xu Z."/>
            <person name="Liu Y."/>
            <person name="Domazet-Loso T."/>
            <person name="Du Y."/>
            <person name="Sun X."/>
            <person name="Zhang S."/>
            <person name="Liu B."/>
            <person name="Cheng P."/>
            <person name="Jiang X."/>
            <person name="Li J."/>
            <person name="Fan D."/>
            <person name="Wang W."/>
            <person name="Fu W."/>
            <person name="Wang T."/>
            <person name="Wang B."/>
            <person name="Zhang J."/>
            <person name="Peng Z."/>
            <person name="Li Y."/>
            <person name="Li N."/>
            <person name="Wang J."/>
            <person name="Chen M."/>
            <person name="He Y."/>
            <person name="Tan F."/>
            <person name="Song X."/>
            <person name="Zheng Q."/>
            <person name="Huang R."/>
            <person name="Yang H."/>
            <person name="Du X."/>
            <person name="Chen L."/>
            <person name="Yang M."/>
            <person name="Gaffney P.M."/>
            <person name="Wang S."/>
            <person name="Luo L."/>
            <person name="She Z."/>
            <person name="Ming Y."/>
            <person name="Huang W."/>
            <person name="Zhang S."/>
            <person name="Huang B."/>
            <person name="Zhang Y."/>
            <person name="Qu T."/>
            <person name="Ni P."/>
            <person name="Miao G."/>
            <person name="Wang J."/>
            <person name="Wang Q."/>
            <person name="Steinberg C.E."/>
            <person name="Wang H."/>
            <person name="Li N."/>
            <person name="Qian L."/>
            <person name="Zhang G."/>
            <person name="Li Y."/>
            <person name="Yang H."/>
            <person name="Liu X."/>
            <person name="Wang J."/>
            <person name="Yin Y."/>
            <person name="Wang J."/>
        </authorList>
    </citation>
    <scope>NUCLEOTIDE SEQUENCE [LARGE SCALE GENOMIC DNA]</scope>
    <source>
        <strain evidence="8">05x7-T-G4-1.051#20</strain>
    </source>
</reference>
<gene>
    <name evidence="8" type="ORF">CGI_10025991</name>
</gene>
<accession>K1QJU1</accession>
<dbReference type="Pfam" id="PF02229">
    <property type="entry name" value="PC4"/>
    <property type="match status" value="2"/>
</dbReference>
<dbReference type="PANTHER" id="PTHR13215">
    <property type="entry name" value="RNA POLYMERASE II TRANSCRIPTIONAL COACTIVATOR"/>
    <property type="match status" value="1"/>
</dbReference>
<feature type="domain" description="Transcriptional coactivator p15 (PC4) C-terminal" evidence="7">
    <location>
        <begin position="23"/>
        <end position="57"/>
    </location>
</feature>
<comment type="subcellular location">
    <subcellularLocation>
        <location evidence="1">Nucleus</location>
    </subcellularLocation>
</comment>
<evidence type="ECO:0000256" key="4">
    <source>
        <dbReference type="ARBA" id="ARBA00023125"/>
    </source>
</evidence>
<evidence type="ECO:0000313" key="8">
    <source>
        <dbReference type="EMBL" id="EKC37007.1"/>
    </source>
</evidence>
<dbReference type="GO" id="GO:0005634">
    <property type="term" value="C:nucleus"/>
    <property type="evidence" value="ECO:0007669"/>
    <property type="project" value="UniProtKB-SubCell"/>
</dbReference>
<evidence type="ECO:0000256" key="1">
    <source>
        <dbReference type="ARBA" id="ARBA00004123"/>
    </source>
</evidence>
<dbReference type="InParanoid" id="K1QJU1"/>
<organism evidence="8">
    <name type="scientific">Magallana gigas</name>
    <name type="common">Pacific oyster</name>
    <name type="synonym">Crassostrea gigas</name>
    <dbReference type="NCBI Taxonomy" id="29159"/>
    <lineage>
        <taxon>Eukaryota</taxon>
        <taxon>Metazoa</taxon>
        <taxon>Spiralia</taxon>
        <taxon>Lophotrochozoa</taxon>
        <taxon>Mollusca</taxon>
        <taxon>Bivalvia</taxon>
        <taxon>Autobranchia</taxon>
        <taxon>Pteriomorphia</taxon>
        <taxon>Ostreida</taxon>
        <taxon>Ostreoidea</taxon>
        <taxon>Ostreidae</taxon>
        <taxon>Magallana</taxon>
    </lineage>
</organism>
<keyword evidence="6" id="KW-0539">Nucleus</keyword>
<name>K1QJU1_MAGGI</name>
<keyword evidence="4" id="KW-0238">DNA-binding</keyword>
<comment type="similarity">
    <text evidence="2">Belongs to the transcriptional coactivator PC4 family.</text>
</comment>
<keyword evidence="5" id="KW-0804">Transcription</keyword>
<evidence type="ECO:0000256" key="2">
    <source>
        <dbReference type="ARBA" id="ARBA00009001"/>
    </source>
</evidence>
<dbReference type="EMBL" id="JH818173">
    <property type="protein sequence ID" value="EKC37007.1"/>
    <property type="molecule type" value="Genomic_DNA"/>
</dbReference>
<dbReference type="SUPFAM" id="SSF54447">
    <property type="entry name" value="ssDNA-binding transcriptional regulator domain"/>
    <property type="match status" value="2"/>
</dbReference>
<protein>
    <recommendedName>
        <fullName evidence="7">Transcriptional coactivator p15 (PC4) C-terminal domain-containing protein</fullName>
    </recommendedName>
</protein>
<evidence type="ECO:0000259" key="7">
    <source>
        <dbReference type="Pfam" id="PF02229"/>
    </source>
</evidence>
<feature type="domain" description="Transcriptional coactivator p15 (PC4) C-terminal" evidence="7">
    <location>
        <begin position="89"/>
        <end position="125"/>
    </location>
</feature>
<dbReference type="InterPro" id="IPR009044">
    <property type="entry name" value="ssDNA-bd_transcriptional_reg"/>
</dbReference>
<dbReference type="AlphaFoldDB" id="K1QJU1"/>
<keyword evidence="3" id="KW-0805">Transcription regulation</keyword>
<evidence type="ECO:0000256" key="3">
    <source>
        <dbReference type="ARBA" id="ARBA00023015"/>
    </source>
</evidence>
<dbReference type="GO" id="GO:0003713">
    <property type="term" value="F:transcription coactivator activity"/>
    <property type="evidence" value="ECO:0007669"/>
    <property type="project" value="InterPro"/>
</dbReference>